<dbReference type="AlphaFoldDB" id="A0A6H5GM49"/>
<evidence type="ECO:0000313" key="10">
    <source>
        <dbReference type="EMBL" id="CAB0004170.1"/>
    </source>
</evidence>
<dbReference type="CDD" id="cd00922">
    <property type="entry name" value="Cyt_c_Oxidase_IV"/>
    <property type="match status" value="1"/>
</dbReference>
<gene>
    <name evidence="10" type="ORF">NTEN_LOCUS9647</name>
</gene>
<evidence type="ECO:0008006" key="12">
    <source>
        <dbReference type="Google" id="ProtNLM"/>
    </source>
</evidence>
<dbReference type="GO" id="GO:0006123">
    <property type="term" value="P:mitochondrial electron transport, cytochrome c to oxygen"/>
    <property type="evidence" value="ECO:0007669"/>
    <property type="project" value="InterPro"/>
</dbReference>
<dbReference type="GO" id="GO:0045277">
    <property type="term" value="C:respiratory chain complex IV"/>
    <property type="evidence" value="ECO:0007669"/>
    <property type="project" value="InterPro"/>
</dbReference>
<keyword evidence="4" id="KW-0999">Mitochondrion inner membrane</keyword>
<dbReference type="SUPFAM" id="SSF81406">
    <property type="entry name" value="Mitochondrial cytochrome c oxidase subunit IV"/>
    <property type="match status" value="1"/>
</dbReference>
<dbReference type="OrthoDB" id="186013at2759"/>
<evidence type="ECO:0000256" key="3">
    <source>
        <dbReference type="ARBA" id="ARBA00022692"/>
    </source>
</evidence>
<comment type="similarity">
    <text evidence="2">Belongs to the cytochrome c oxidase IV family.</text>
</comment>
<evidence type="ECO:0000256" key="6">
    <source>
        <dbReference type="ARBA" id="ARBA00022989"/>
    </source>
</evidence>
<evidence type="ECO:0000256" key="9">
    <source>
        <dbReference type="ARBA" id="ARBA00023136"/>
    </source>
</evidence>
<evidence type="ECO:0000256" key="4">
    <source>
        <dbReference type="ARBA" id="ARBA00022792"/>
    </source>
</evidence>
<evidence type="ECO:0000256" key="8">
    <source>
        <dbReference type="ARBA" id="ARBA00023128"/>
    </source>
</evidence>
<sequence>MNYLSNFQIGAREVVGFGFNGQPNYMDRIDFPLPAVRWRPETPEIKELRQKEKGDWKNLTIAEKKALYRASFCQTLAEVEAPTGK</sequence>
<dbReference type="GO" id="GO:0005743">
    <property type="term" value="C:mitochondrial inner membrane"/>
    <property type="evidence" value="ECO:0007669"/>
    <property type="project" value="UniProtKB-SubCell"/>
</dbReference>
<dbReference type="Pfam" id="PF02936">
    <property type="entry name" value="COX4"/>
    <property type="match status" value="1"/>
</dbReference>
<dbReference type="PANTHER" id="PTHR10707:SF10">
    <property type="entry name" value="CYTOCHROME C OXIDASE SUBUNIT 4"/>
    <property type="match status" value="1"/>
</dbReference>
<dbReference type="Proteomes" id="UP000479000">
    <property type="component" value="Unassembled WGS sequence"/>
</dbReference>
<dbReference type="Gene3D" id="1.10.442.10">
    <property type="entry name" value="Cytochrome c oxidase subunit IV"/>
    <property type="match status" value="1"/>
</dbReference>
<dbReference type="InterPro" id="IPR004203">
    <property type="entry name" value="Cyt_c_oxidase_su4_fam"/>
</dbReference>
<evidence type="ECO:0000313" key="11">
    <source>
        <dbReference type="Proteomes" id="UP000479000"/>
    </source>
</evidence>
<evidence type="ECO:0000256" key="2">
    <source>
        <dbReference type="ARBA" id="ARBA00008135"/>
    </source>
</evidence>
<reference evidence="10 11" key="1">
    <citation type="submission" date="2020-02" db="EMBL/GenBank/DDBJ databases">
        <authorList>
            <person name="Ferguson B K."/>
        </authorList>
    </citation>
    <scope>NUCLEOTIDE SEQUENCE [LARGE SCALE GENOMIC DNA]</scope>
</reference>
<organism evidence="10 11">
    <name type="scientific">Nesidiocoris tenuis</name>
    <dbReference type="NCBI Taxonomy" id="355587"/>
    <lineage>
        <taxon>Eukaryota</taxon>
        <taxon>Metazoa</taxon>
        <taxon>Ecdysozoa</taxon>
        <taxon>Arthropoda</taxon>
        <taxon>Hexapoda</taxon>
        <taxon>Insecta</taxon>
        <taxon>Pterygota</taxon>
        <taxon>Neoptera</taxon>
        <taxon>Paraneoptera</taxon>
        <taxon>Hemiptera</taxon>
        <taxon>Heteroptera</taxon>
        <taxon>Panheteroptera</taxon>
        <taxon>Cimicomorpha</taxon>
        <taxon>Miridae</taxon>
        <taxon>Dicyphina</taxon>
        <taxon>Nesidiocoris</taxon>
    </lineage>
</organism>
<keyword evidence="8" id="KW-0496">Mitochondrion</keyword>
<protein>
    <recommendedName>
        <fullName evidence="12">Cytochrome c oxidase subunit 4</fullName>
    </recommendedName>
</protein>
<accession>A0A6H5GM49</accession>
<keyword evidence="3" id="KW-0812">Transmembrane</keyword>
<proteinExistence type="inferred from homology"/>
<keyword evidence="11" id="KW-1185">Reference proteome</keyword>
<dbReference type="PANTHER" id="PTHR10707">
    <property type="entry name" value="CYTOCHROME C OXIDASE SUBUNIT IV"/>
    <property type="match status" value="1"/>
</dbReference>
<keyword evidence="6" id="KW-1133">Transmembrane helix</keyword>
<name>A0A6H5GM49_9HEMI</name>
<comment type="subcellular location">
    <subcellularLocation>
        <location evidence="1">Mitochondrion inner membrane</location>
        <topology evidence="1">Single-pass membrane protein</topology>
    </subcellularLocation>
</comment>
<dbReference type="EMBL" id="CADCXU010014604">
    <property type="protein sequence ID" value="CAB0004170.1"/>
    <property type="molecule type" value="Genomic_DNA"/>
</dbReference>
<evidence type="ECO:0000256" key="1">
    <source>
        <dbReference type="ARBA" id="ARBA00004434"/>
    </source>
</evidence>
<keyword evidence="5" id="KW-0809">Transit peptide</keyword>
<dbReference type="GO" id="GO:0016491">
    <property type="term" value="F:oxidoreductase activity"/>
    <property type="evidence" value="ECO:0007669"/>
    <property type="project" value="UniProtKB-KW"/>
</dbReference>
<dbReference type="InterPro" id="IPR036639">
    <property type="entry name" value="Cyt_c_oxidase_su4_sf"/>
</dbReference>
<keyword evidence="9" id="KW-0472">Membrane</keyword>
<keyword evidence="7" id="KW-0560">Oxidoreductase</keyword>
<evidence type="ECO:0000256" key="5">
    <source>
        <dbReference type="ARBA" id="ARBA00022946"/>
    </source>
</evidence>
<evidence type="ECO:0000256" key="7">
    <source>
        <dbReference type="ARBA" id="ARBA00023002"/>
    </source>
</evidence>